<dbReference type="EMBL" id="BMVU01000021">
    <property type="protein sequence ID" value="GGX84547.1"/>
    <property type="molecule type" value="Genomic_DNA"/>
</dbReference>
<name>A0A918U2W6_9ACTN</name>
<gene>
    <name evidence="2" type="ORF">GCM10010358_43450</name>
</gene>
<feature type="region of interest" description="Disordered" evidence="1">
    <location>
        <begin position="39"/>
        <end position="112"/>
    </location>
</feature>
<evidence type="ECO:0000256" key="1">
    <source>
        <dbReference type="SAM" id="MobiDB-lite"/>
    </source>
</evidence>
<proteinExistence type="predicted"/>
<evidence type="ECO:0000313" key="2">
    <source>
        <dbReference type="EMBL" id="GGX84547.1"/>
    </source>
</evidence>
<comment type="caution">
    <text evidence="2">The sequence shown here is derived from an EMBL/GenBank/DDBJ whole genome shotgun (WGS) entry which is preliminary data.</text>
</comment>
<sequence>MNDTFREGLRERFLTVGGPMTGGHEASGPTVVAQALPVAAGGRTGPVPVRGTGGPAPGMRRAGAGRRSGAGRKPWGRRRPGDSVVREGQRRPTVGTVNVAGPAGRSTVYWRR</sequence>
<reference evidence="2" key="1">
    <citation type="journal article" date="2014" name="Int. J. Syst. Evol. Microbiol.">
        <title>Complete genome sequence of Corynebacterium casei LMG S-19264T (=DSM 44701T), isolated from a smear-ripened cheese.</title>
        <authorList>
            <consortium name="US DOE Joint Genome Institute (JGI-PGF)"/>
            <person name="Walter F."/>
            <person name="Albersmeier A."/>
            <person name="Kalinowski J."/>
            <person name="Ruckert C."/>
        </authorList>
    </citation>
    <scope>NUCLEOTIDE SEQUENCE</scope>
    <source>
        <strain evidence="2">JCM 4790</strain>
    </source>
</reference>
<keyword evidence="3" id="KW-1185">Reference proteome</keyword>
<feature type="compositionally biased region" description="Basic and acidic residues" evidence="1">
    <location>
        <begin position="79"/>
        <end position="90"/>
    </location>
</feature>
<accession>A0A918U2W6</accession>
<evidence type="ECO:0000313" key="3">
    <source>
        <dbReference type="Proteomes" id="UP000619244"/>
    </source>
</evidence>
<feature type="compositionally biased region" description="Low complexity" evidence="1">
    <location>
        <begin position="57"/>
        <end position="67"/>
    </location>
</feature>
<reference evidence="2" key="2">
    <citation type="submission" date="2020-09" db="EMBL/GenBank/DDBJ databases">
        <authorList>
            <person name="Sun Q."/>
            <person name="Ohkuma M."/>
        </authorList>
    </citation>
    <scope>NUCLEOTIDE SEQUENCE</scope>
    <source>
        <strain evidence="2">JCM 4790</strain>
    </source>
</reference>
<protein>
    <submittedName>
        <fullName evidence="2">Uncharacterized protein</fullName>
    </submittedName>
</protein>
<dbReference type="Proteomes" id="UP000619244">
    <property type="component" value="Unassembled WGS sequence"/>
</dbReference>
<organism evidence="2 3">
    <name type="scientific">Streptomyces minutiscleroticus</name>
    <dbReference type="NCBI Taxonomy" id="68238"/>
    <lineage>
        <taxon>Bacteria</taxon>
        <taxon>Bacillati</taxon>
        <taxon>Actinomycetota</taxon>
        <taxon>Actinomycetes</taxon>
        <taxon>Kitasatosporales</taxon>
        <taxon>Streptomycetaceae</taxon>
        <taxon>Streptomyces</taxon>
    </lineage>
</organism>
<dbReference type="AlphaFoldDB" id="A0A918U2W6"/>